<gene>
    <name evidence="6" type="primary">NaTx4</name>
</gene>
<keyword evidence="4" id="KW-0732">Signal</keyword>
<keyword evidence="2" id="KW-0964">Secreted</keyword>
<evidence type="ECO:0000256" key="1">
    <source>
        <dbReference type="ARBA" id="ARBA00004613"/>
    </source>
</evidence>
<feature type="chain" id="PRO_5006852146" evidence="4">
    <location>
        <begin position="20"/>
        <end position="87"/>
    </location>
</feature>
<sequence>MNHLVMISLAFLFMTGVASVRDGYIAQPETCAYHCIPGSSGCYTLCKEKKGESGHCGWKSGHGSAWWCNDLPDKEGIIVDGKGCTRR</sequence>
<keyword evidence="6" id="KW-0407">Ion channel</keyword>
<dbReference type="GO" id="GO:0019871">
    <property type="term" value="F:sodium channel inhibitor activity"/>
    <property type="evidence" value="ECO:0007669"/>
    <property type="project" value="InterPro"/>
</dbReference>
<dbReference type="AlphaFoldDB" id="A0A0U4RDS7"/>
<keyword evidence="3" id="KW-1015">Disulfide bond</keyword>
<keyword evidence="6" id="KW-0406">Ion transport</keyword>
<dbReference type="Gene3D" id="3.30.30.10">
    <property type="entry name" value="Knottin, scorpion toxin-like"/>
    <property type="match status" value="1"/>
</dbReference>
<protein>
    <submittedName>
        <fullName evidence="6">Sodium channel toxin NaTx4</fullName>
    </submittedName>
</protein>
<feature type="domain" description="LCN-type CS-alpha/beta" evidence="5">
    <location>
        <begin position="21"/>
        <end position="87"/>
    </location>
</feature>
<dbReference type="InterPro" id="IPR003614">
    <property type="entry name" value="Knottins"/>
</dbReference>
<dbReference type="GO" id="GO:0034220">
    <property type="term" value="P:monoatomic ion transmembrane transport"/>
    <property type="evidence" value="ECO:0007669"/>
    <property type="project" value="UniProtKB-KW"/>
</dbReference>
<proteinExistence type="evidence at transcript level"/>
<dbReference type="SMART" id="SM00505">
    <property type="entry name" value="Knot1"/>
    <property type="match status" value="1"/>
</dbReference>
<dbReference type="Pfam" id="PF00537">
    <property type="entry name" value="Toxin_3"/>
    <property type="match status" value="1"/>
</dbReference>
<dbReference type="GO" id="GO:0006952">
    <property type="term" value="P:defense response"/>
    <property type="evidence" value="ECO:0007669"/>
    <property type="project" value="InterPro"/>
</dbReference>
<feature type="signal peptide" evidence="4">
    <location>
        <begin position="1"/>
        <end position="19"/>
    </location>
</feature>
<dbReference type="SUPFAM" id="SSF57095">
    <property type="entry name" value="Scorpion toxin-like"/>
    <property type="match status" value="1"/>
</dbReference>
<dbReference type="EMBL" id="KU295405">
    <property type="protein sequence ID" value="ALY87537.1"/>
    <property type="molecule type" value="mRNA"/>
</dbReference>
<dbReference type="CDD" id="cd23106">
    <property type="entry name" value="neurotoxins_LC_scorpion"/>
    <property type="match status" value="1"/>
</dbReference>
<keyword evidence="6" id="KW-0813">Transport</keyword>
<dbReference type="PROSITE" id="PS51863">
    <property type="entry name" value="LCN_CSAB"/>
    <property type="match status" value="1"/>
</dbReference>
<organism evidence="6">
    <name type="scientific">Odontobuthus doriae</name>
    <name type="common">Yellow Iranian scorpion</name>
    <dbReference type="NCBI Taxonomy" id="342590"/>
    <lineage>
        <taxon>Eukaryota</taxon>
        <taxon>Metazoa</taxon>
        <taxon>Ecdysozoa</taxon>
        <taxon>Arthropoda</taxon>
        <taxon>Chelicerata</taxon>
        <taxon>Arachnida</taxon>
        <taxon>Scorpiones</taxon>
        <taxon>Buthida</taxon>
        <taxon>Buthoidea</taxon>
        <taxon>Buthidae</taxon>
        <taxon>Odontobuthus</taxon>
    </lineage>
</organism>
<comment type="subcellular location">
    <subcellularLocation>
        <location evidence="1">Secreted</location>
    </subcellularLocation>
</comment>
<evidence type="ECO:0000256" key="2">
    <source>
        <dbReference type="ARBA" id="ARBA00022525"/>
    </source>
</evidence>
<evidence type="ECO:0000313" key="6">
    <source>
        <dbReference type="EMBL" id="ALY87537.1"/>
    </source>
</evidence>
<name>A0A0U4RDS7_ODODO</name>
<reference evidence="6" key="1">
    <citation type="submission" date="2015-12" db="EMBL/GenBank/DDBJ databases">
        <title>First venom gland transcriptomic analysis of Iranian yellow scorpion Odonthubuthus doriae.</title>
        <authorList>
            <person name="Naderi Soorki M."/>
            <person name="Galehdari H."/>
            <person name="Jalali A."/>
            <person name="Baradaran M."/>
        </authorList>
    </citation>
    <scope>NUCLEOTIDE SEQUENCE</scope>
    <source>
        <tissue evidence="6">Venom gland</tissue>
    </source>
</reference>
<dbReference type="InterPro" id="IPR036574">
    <property type="entry name" value="Scorpion_toxin-like_sf"/>
</dbReference>
<dbReference type="GO" id="GO:0005576">
    <property type="term" value="C:extracellular region"/>
    <property type="evidence" value="ECO:0007669"/>
    <property type="project" value="UniProtKB-SubCell"/>
</dbReference>
<evidence type="ECO:0000259" key="5">
    <source>
        <dbReference type="PROSITE" id="PS51863"/>
    </source>
</evidence>
<evidence type="ECO:0000256" key="3">
    <source>
        <dbReference type="ARBA" id="ARBA00023157"/>
    </source>
</evidence>
<evidence type="ECO:0000256" key="4">
    <source>
        <dbReference type="SAM" id="SignalP"/>
    </source>
</evidence>
<dbReference type="InterPro" id="IPR002061">
    <property type="entry name" value="Scorpion_toxinL/defensin"/>
</dbReference>
<accession>A0A0U4RDS7</accession>
<dbReference type="InterPro" id="IPR044062">
    <property type="entry name" value="LCN-type_CS_alpha_beta_dom"/>
</dbReference>